<dbReference type="PANTHER" id="PTHR42870">
    <property type="entry name" value="ACETYL-COA C-ACETYLTRANSFERASE"/>
    <property type="match status" value="1"/>
</dbReference>
<dbReference type="Pfam" id="PF00108">
    <property type="entry name" value="Thiolase_N"/>
    <property type="match status" value="1"/>
</dbReference>
<accession>A0A1H3LTT6</accession>
<evidence type="ECO:0000313" key="3">
    <source>
        <dbReference type="EMBL" id="SDY67499.1"/>
    </source>
</evidence>
<dbReference type="InterPro" id="IPR002155">
    <property type="entry name" value="Thiolase"/>
</dbReference>
<dbReference type="SUPFAM" id="SSF53901">
    <property type="entry name" value="Thiolase-like"/>
    <property type="match status" value="1"/>
</dbReference>
<dbReference type="Pfam" id="PF22691">
    <property type="entry name" value="Thiolase_C_1"/>
    <property type="match status" value="1"/>
</dbReference>
<gene>
    <name evidence="3" type="ORF">SAMN05660462_00629</name>
</gene>
<reference evidence="3 4" key="1">
    <citation type="submission" date="2016-10" db="EMBL/GenBank/DDBJ databases">
        <authorList>
            <person name="de Groot N.N."/>
        </authorList>
    </citation>
    <scope>NUCLEOTIDE SEQUENCE [LARGE SCALE GENOMIC DNA]</scope>
    <source>
        <strain evidence="3 4">DSM 21650</strain>
    </source>
</reference>
<dbReference type="InterPro" id="IPR055140">
    <property type="entry name" value="Thiolase_C_2"/>
</dbReference>
<dbReference type="OrthoDB" id="9785768at2"/>
<feature type="domain" description="Thiolase N-terminal" evidence="1">
    <location>
        <begin position="4"/>
        <end position="231"/>
    </location>
</feature>
<dbReference type="RefSeq" id="WP_091727083.1">
    <property type="nucleotide sequence ID" value="NZ_FNQE01000004.1"/>
</dbReference>
<dbReference type="PANTHER" id="PTHR42870:SF6">
    <property type="entry name" value="ACETYL-COA C-ACYLTRANSFERASE"/>
    <property type="match status" value="1"/>
</dbReference>
<protein>
    <submittedName>
        <fullName evidence="3">Acetyl-CoA C-acetyltransferase</fullName>
    </submittedName>
</protein>
<dbReference type="Proteomes" id="UP000198625">
    <property type="component" value="Unassembled WGS sequence"/>
</dbReference>
<dbReference type="EMBL" id="FNQE01000004">
    <property type="protein sequence ID" value="SDY67499.1"/>
    <property type="molecule type" value="Genomic_DNA"/>
</dbReference>
<sequence>MSVSIIGTAHSKMGKLVDESIYSLLVNAGREAMKDANVTGKDIDAVYVSNYGGPSFNKQSHLAPYALEIDPDLRFTPCTRVENACAAGSNAVKEAILAIESGRAETVLVVGVEKMTSLKTAGVTETLALASYYPEEGAKGYTFPGLYAEYAKGYMKHYGYSVEELYDTLGHITVKAHKNAMSNPLAQMHVEFEHEFAKTISDKNPLIADPLKLSDCSLVSDGAAALVLTKTDLAKAKKDKVVEISSIAHVTDYLSIVEGKRATYELTGAKLAVKKALEEAKLTIDDINVAEVHDCFTITELLIYEALGLAEPGKGREAILNGTVQVGGKLPVNPSGGLKAKGHPIGATGVSMFVLIARQLLGEAIGLQVENAERGLVLNIGGSGGTNISSVLTRIK</sequence>
<dbReference type="CDD" id="cd00829">
    <property type="entry name" value="SCP-x_thiolase"/>
    <property type="match status" value="1"/>
</dbReference>
<keyword evidence="3" id="KW-0808">Transferase</keyword>
<dbReference type="InterPro" id="IPR016039">
    <property type="entry name" value="Thiolase-like"/>
</dbReference>
<dbReference type="AlphaFoldDB" id="A0A1H3LTT6"/>
<organism evidence="3 4">
    <name type="scientific">Proteiniborus ethanoligenes</name>
    <dbReference type="NCBI Taxonomy" id="415015"/>
    <lineage>
        <taxon>Bacteria</taxon>
        <taxon>Bacillati</taxon>
        <taxon>Bacillota</taxon>
        <taxon>Clostridia</taxon>
        <taxon>Eubacteriales</taxon>
        <taxon>Proteiniborus</taxon>
    </lineage>
</organism>
<dbReference type="Gene3D" id="3.40.47.10">
    <property type="match status" value="1"/>
</dbReference>
<dbReference type="PIRSF" id="PIRSF000429">
    <property type="entry name" value="Ac-CoA_Ac_transf"/>
    <property type="match status" value="1"/>
</dbReference>
<proteinExistence type="predicted"/>
<dbReference type="NCBIfam" id="NF005704">
    <property type="entry name" value="PRK07516.1"/>
    <property type="match status" value="1"/>
</dbReference>
<dbReference type="STRING" id="415015.SAMN05660462_00629"/>
<dbReference type="GO" id="GO:0016747">
    <property type="term" value="F:acyltransferase activity, transferring groups other than amino-acyl groups"/>
    <property type="evidence" value="ECO:0007669"/>
    <property type="project" value="InterPro"/>
</dbReference>
<keyword evidence="4" id="KW-1185">Reference proteome</keyword>
<name>A0A1H3LTT6_9FIRM</name>
<evidence type="ECO:0000313" key="4">
    <source>
        <dbReference type="Proteomes" id="UP000198625"/>
    </source>
</evidence>
<evidence type="ECO:0000259" key="2">
    <source>
        <dbReference type="Pfam" id="PF22691"/>
    </source>
</evidence>
<evidence type="ECO:0000259" key="1">
    <source>
        <dbReference type="Pfam" id="PF00108"/>
    </source>
</evidence>
<feature type="domain" description="Thiolase C-terminal" evidence="2">
    <location>
        <begin position="256"/>
        <end position="394"/>
    </location>
</feature>
<dbReference type="InterPro" id="IPR020616">
    <property type="entry name" value="Thiolase_N"/>
</dbReference>